<gene>
    <name evidence="1" type="ORF">CALVIDRAFT_542155</name>
</gene>
<dbReference type="AlphaFoldDB" id="A0A167GWX7"/>
<dbReference type="Proteomes" id="UP000076738">
    <property type="component" value="Unassembled WGS sequence"/>
</dbReference>
<evidence type="ECO:0000313" key="1">
    <source>
        <dbReference type="EMBL" id="KZO90993.1"/>
    </source>
</evidence>
<protein>
    <recommendedName>
        <fullName evidence="3">F-box domain-containing protein</fullName>
    </recommendedName>
</protein>
<sequence>MLAPMWTGDPAHPPALYKLPDELWLLILSHIPALYPWHSSNLGYDDAFGAPSGPAGLKTTFQAENRFVQGQFRAWMQTMEACLCVCSAWYVELRPSLDEWVLFRNASELRAFLRARPPVEHLAIRRVDVHYDECYPDALVQPFLGRCTALEQLHLNQLNNYLSFDVPLSLLDVIACTSARVQSIGFPKRGIPAQSLELLARLPGLETLSVGADKCPFTPAQLSPYISSLSTAAFASVHHLRIDLPVLSRASDFLFNHLPATSLPALHSLVLSTVETPFRMPSSAFTQPFSARVVEPFFLSHGPKLRTLQFTLAEPQQHGHLCRLAAYCPSLQRLALPACEHTHEAAPAWSLPCLEELAVGNFMQLNPENALQISDHWRNVVGLVLAFTAPASAAAPSTNTSTNPEQPPASSAFPSLRTLRLADVLPWRLREPSAPEPWAHQMKLARKVEQLCSERGMRVVDCTGGPVGVGGRMAGRWPQEGGRVKLGAGF</sequence>
<name>A0A167GWX7_CALVF</name>
<dbReference type="OrthoDB" id="10412598at2759"/>
<keyword evidence="2" id="KW-1185">Reference proteome</keyword>
<dbReference type="Gene3D" id="3.80.10.10">
    <property type="entry name" value="Ribonuclease Inhibitor"/>
    <property type="match status" value="1"/>
</dbReference>
<evidence type="ECO:0000313" key="2">
    <source>
        <dbReference type="Proteomes" id="UP000076738"/>
    </source>
</evidence>
<organism evidence="1 2">
    <name type="scientific">Calocera viscosa (strain TUFC12733)</name>
    <dbReference type="NCBI Taxonomy" id="1330018"/>
    <lineage>
        <taxon>Eukaryota</taxon>
        <taxon>Fungi</taxon>
        <taxon>Dikarya</taxon>
        <taxon>Basidiomycota</taxon>
        <taxon>Agaricomycotina</taxon>
        <taxon>Dacrymycetes</taxon>
        <taxon>Dacrymycetales</taxon>
        <taxon>Dacrymycetaceae</taxon>
        <taxon>Calocera</taxon>
    </lineage>
</organism>
<dbReference type="InterPro" id="IPR032675">
    <property type="entry name" value="LRR_dom_sf"/>
</dbReference>
<dbReference type="EMBL" id="KV417330">
    <property type="protein sequence ID" value="KZO90993.1"/>
    <property type="molecule type" value="Genomic_DNA"/>
</dbReference>
<proteinExistence type="predicted"/>
<accession>A0A167GWX7</accession>
<reference evidence="1 2" key="1">
    <citation type="journal article" date="2016" name="Mol. Biol. Evol.">
        <title>Comparative Genomics of Early-Diverging Mushroom-Forming Fungi Provides Insights into the Origins of Lignocellulose Decay Capabilities.</title>
        <authorList>
            <person name="Nagy L.G."/>
            <person name="Riley R."/>
            <person name="Tritt A."/>
            <person name="Adam C."/>
            <person name="Daum C."/>
            <person name="Floudas D."/>
            <person name="Sun H."/>
            <person name="Yadav J.S."/>
            <person name="Pangilinan J."/>
            <person name="Larsson K.H."/>
            <person name="Matsuura K."/>
            <person name="Barry K."/>
            <person name="Labutti K."/>
            <person name="Kuo R."/>
            <person name="Ohm R.A."/>
            <person name="Bhattacharya S.S."/>
            <person name="Shirouzu T."/>
            <person name="Yoshinaga Y."/>
            <person name="Martin F.M."/>
            <person name="Grigoriev I.V."/>
            <person name="Hibbett D.S."/>
        </authorList>
    </citation>
    <scope>NUCLEOTIDE SEQUENCE [LARGE SCALE GENOMIC DNA]</scope>
    <source>
        <strain evidence="1 2">TUFC12733</strain>
    </source>
</reference>
<evidence type="ECO:0008006" key="3">
    <source>
        <dbReference type="Google" id="ProtNLM"/>
    </source>
</evidence>
<dbReference type="SUPFAM" id="SSF52047">
    <property type="entry name" value="RNI-like"/>
    <property type="match status" value="1"/>
</dbReference>